<dbReference type="Gene3D" id="3.40.462.20">
    <property type="match status" value="1"/>
</dbReference>
<comment type="similarity">
    <text evidence="3">Belongs to the oxygen-dependent FAD-linked oxidoreductase family.</text>
</comment>
<comment type="cofactor">
    <cofactor evidence="1">
        <name>FAD</name>
        <dbReference type="ChEBI" id="CHEBI:57692"/>
    </cofactor>
</comment>
<dbReference type="Pfam" id="PF08031">
    <property type="entry name" value="BBE"/>
    <property type="match status" value="1"/>
</dbReference>
<evidence type="ECO:0000256" key="1">
    <source>
        <dbReference type="ARBA" id="ARBA00001974"/>
    </source>
</evidence>
<organism evidence="11">
    <name type="scientific">Vinca minor</name>
    <name type="common">Common periwinkle</name>
    <dbReference type="NCBI Taxonomy" id="60093"/>
    <lineage>
        <taxon>Eukaryota</taxon>
        <taxon>Viridiplantae</taxon>
        <taxon>Streptophyta</taxon>
        <taxon>Embryophyta</taxon>
        <taxon>Tracheophyta</taxon>
        <taxon>Spermatophyta</taxon>
        <taxon>Magnoliopsida</taxon>
        <taxon>eudicotyledons</taxon>
        <taxon>Gunneridae</taxon>
        <taxon>Pentapetalae</taxon>
        <taxon>asterids</taxon>
        <taxon>lamiids</taxon>
        <taxon>Gentianales</taxon>
        <taxon>Apocynaceae</taxon>
        <taxon>Rauvolfioideae</taxon>
        <taxon>Vinceae</taxon>
        <taxon>Vincinae</taxon>
        <taxon>Vinca</taxon>
    </lineage>
</organism>
<keyword evidence="8" id="KW-0325">Glycoprotein</keyword>
<protein>
    <submittedName>
        <fullName evidence="11">O-acetylstemmadenine oxidase</fullName>
    </submittedName>
</protein>
<name>A0A499S381_VINMI</name>
<evidence type="ECO:0000259" key="10">
    <source>
        <dbReference type="PROSITE" id="PS51387"/>
    </source>
</evidence>
<evidence type="ECO:0000256" key="5">
    <source>
        <dbReference type="ARBA" id="ARBA00022630"/>
    </source>
</evidence>
<evidence type="ECO:0000256" key="2">
    <source>
        <dbReference type="ARBA" id="ARBA00004913"/>
    </source>
</evidence>
<dbReference type="PANTHER" id="PTHR32448">
    <property type="entry name" value="OS08G0158400 PROTEIN"/>
    <property type="match status" value="1"/>
</dbReference>
<dbReference type="Gene3D" id="3.30.465.10">
    <property type="match status" value="1"/>
</dbReference>
<dbReference type="InterPro" id="IPR036318">
    <property type="entry name" value="FAD-bd_PCMH-like_sf"/>
</dbReference>
<feature type="domain" description="FAD-binding PCMH-type" evidence="10">
    <location>
        <begin position="68"/>
        <end position="242"/>
    </location>
</feature>
<dbReference type="InterPro" id="IPR016167">
    <property type="entry name" value="FAD-bd_PCMH_sub1"/>
</dbReference>
<accession>A0A499S381</accession>
<keyword evidence="5" id="KW-0285">Flavoprotein</keyword>
<reference evidence="11" key="1">
    <citation type="journal article" date="2019" name="Plant J.">
        <title>Completion of the canonical pathway for assembly of anticancer drugs vincristine/vinblastine in Catharanthus roseus.</title>
        <authorList>
            <person name="Qu Y."/>
            <person name="Safonova O."/>
            <person name="Luca V."/>
        </authorList>
    </citation>
    <scope>NUCLEOTIDE SEQUENCE</scope>
</reference>
<keyword evidence="6 9" id="KW-0732">Signal</keyword>
<gene>
    <name evidence="11" type="primary">ASO</name>
</gene>
<evidence type="ECO:0000313" key="11">
    <source>
        <dbReference type="EMBL" id="AYE56101.1"/>
    </source>
</evidence>
<evidence type="ECO:0000256" key="6">
    <source>
        <dbReference type="ARBA" id="ARBA00022729"/>
    </source>
</evidence>
<evidence type="ECO:0000256" key="8">
    <source>
        <dbReference type="ARBA" id="ARBA00023180"/>
    </source>
</evidence>
<dbReference type="GO" id="GO:0016491">
    <property type="term" value="F:oxidoreductase activity"/>
    <property type="evidence" value="ECO:0007669"/>
    <property type="project" value="InterPro"/>
</dbReference>
<dbReference type="EMBL" id="MH238347">
    <property type="protein sequence ID" value="AYE56101.1"/>
    <property type="molecule type" value="mRNA"/>
</dbReference>
<dbReference type="InterPro" id="IPR016169">
    <property type="entry name" value="FAD-bd_PCMH_sub2"/>
</dbReference>
<dbReference type="InterPro" id="IPR012951">
    <property type="entry name" value="BBE"/>
</dbReference>
<dbReference type="SUPFAM" id="SSF56176">
    <property type="entry name" value="FAD-binding/transporter-associated domain-like"/>
    <property type="match status" value="1"/>
</dbReference>
<feature type="chain" id="PRO_5020025977" evidence="9">
    <location>
        <begin position="27"/>
        <end position="530"/>
    </location>
</feature>
<dbReference type="Gene3D" id="3.30.43.10">
    <property type="entry name" value="Uridine Diphospho-n-acetylenolpyruvylglucosamine Reductase, domain 2"/>
    <property type="match status" value="1"/>
</dbReference>
<sequence>MFTLISKVHPLFFFLILLSLSSSSKASIPEPFFNCISNKFPSDILHEPTNSSYDSVLKSTIHNLRFLNSPKPLAIITPFLYSHVQAAVICTKRVGLQLRIRSGGSDYEGLSYRSEVPFVLLDLQNLRSINVDIEDNSAWVESGATIGELYYEIAEKSPVHGFPAGVYATVGVGGHFSGGGFGTMMRKHGLASDNIINAKIVDVRGRILDRKSMGEDLFWAIRGGGGASFGVIVAWKVKLVHVPPMVTVFDLSKTFEEEALQLLNKWQYIIEHKLPEDLFLAVSIMAIPLPNGNKTLMAGFTSLFLGNSDHLLKIIEENFPDLGLTKEHCSEMSWIESVMHFSGFPRGELRDSLKNRISPLPRTCISTTSDFIQEPLSLNGLEKLWNICTDEENTPIILLFPHGGIMNKISESETPFPYRKGVIYSIIYEVVWDCTNDESSKEYIDGLRRMKKLMTPYVMKQPRGAFFNTRNLDIGKNGGPDTTYWEAKDWGLKYFKDNFRRLAIIKGEVDLENFFYYEQSIPPLISQDEL</sequence>
<dbReference type="PROSITE" id="PS51387">
    <property type="entry name" value="FAD_PCMH"/>
    <property type="match status" value="1"/>
</dbReference>
<dbReference type="InterPro" id="IPR006094">
    <property type="entry name" value="Oxid_FAD_bind_N"/>
</dbReference>
<keyword evidence="7" id="KW-0274">FAD</keyword>
<evidence type="ECO:0000256" key="4">
    <source>
        <dbReference type="ARBA" id="ARBA00022589"/>
    </source>
</evidence>
<proteinExistence type="evidence at transcript level"/>
<dbReference type="GO" id="GO:0071949">
    <property type="term" value="F:FAD binding"/>
    <property type="evidence" value="ECO:0007669"/>
    <property type="project" value="InterPro"/>
</dbReference>
<evidence type="ECO:0000256" key="9">
    <source>
        <dbReference type="SAM" id="SignalP"/>
    </source>
</evidence>
<comment type="pathway">
    <text evidence="2">Alkaloid biosynthesis.</text>
</comment>
<evidence type="ECO:0000256" key="3">
    <source>
        <dbReference type="ARBA" id="ARBA00005466"/>
    </source>
</evidence>
<dbReference type="InterPro" id="IPR016166">
    <property type="entry name" value="FAD-bd_PCMH"/>
</dbReference>
<dbReference type="AlphaFoldDB" id="A0A499S381"/>
<feature type="signal peptide" evidence="9">
    <location>
        <begin position="1"/>
        <end position="26"/>
    </location>
</feature>
<evidence type="ECO:0000256" key="7">
    <source>
        <dbReference type="ARBA" id="ARBA00022827"/>
    </source>
</evidence>
<keyword evidence="4" id="KW-0017">Alkaloid metabolism</keyword>
<dbReference type="Pfam" id="PF01565">
    <property type="entry name" value="FAD_binding_4"/>
    <property type="match status" value="1"/>
</dbReference>